<feature type="transmembrane region" description="Helical" evidence="1">
    <location>
        <begin position="12"/>
        <end position="32"/>
    </location>
</feature>
<name>A0A1F7Z2J9_9BACT</name>
<keyword evidence="1" id="KW-0812">Transmembrane</keyword>
<protein>
    <submittedName>
        <fullName evidence="2">Uncharacterized protein</fullName>
    </submittedName>
</protein>
<comment type="caution">
    <text evidence="2">The sequence shown here is derived from an EMBL/GenBank/DDBJ whole genome shotgun (WGS) entry which is preliminary data.</text>
</comment>
<dbReference type="EMBL" id="MGGP01000007">
    <property type="protein sequence ID" value="OGM33128.1"/>
    <property type="molecule type" value="Genomic_DNA"/>
</dbReference>
<reference evidence="2 3" key="1">
    <citation type="journal article" date="2016" name="Nat. Commun.">
        <title>Thousands of microbial genomes shed light on interconnected biogeochemical processes in an aquifer system.</title>
        <authorList>
            <person name="Anantharaman K."/>
            <person name="Brown C.T."/>
            <person name="Hug L.A."/>
            <person name="Sharon I."/>
            <person name="Castelle C.J."/>
            <person name="Probst A.J."/>
            <person name="Thomas B.C."/>
            <person name="Singh A."/>
            <person name="Wilkins M.J."/>
            <person name="Karaoz U."/>
            <person name="Brodie E.L."/>
            <person name="Williams K.H."/>
            <person name="Hubbard S.S."/>
            <person name="Banfield J.F."/>
        </authorList>
    </citation>
    <scope>NUCLEOTIDE SEQUENCE [LARGE SCALE GENOMIC DNA]</scope>
</reference>
<organism evidence="2 3">
    <name type="scientific">Candidatus Woesebacteria bacterium RIFCSPHIGHO2_01_FULL_44_21</name>
    <dbReference type="NCBI Taxonomy" id="1802503"/>
    <lineage>
        <taxon>Bacteria</taxon>
        <taxon>Candidatus Woeseibacteriota</taxon>
    </lineage>
</organism>
<evidence type="ECO:0000256" key="1">
    <source>
        <dbReference type="SAM" id="Phobius"/>
    </source>
</evidence>
<keyword evidence="1" id="KW-0472">Membrane</keyword>
<sequence>MKKLVSSKKLKIFLIILVGALLVIELGTRWLLGTSVGLIGSVLYPQPTPYIPEGYYFPEGPGRNFVIEDEGKVTVSERPEVVALAEKYGWDNVHIQALDIDLVSDLVFIKSLRPDFSDELGCVIVVHAGENEGYVYQENEDLEVIHMETMQEFLNKVKDKDPELLFKFFLSLH</sequence>
<keyword evidence="1" id="KW-1133">Transmembrane helix</keyword>
<gene>
    <name evidence="2" type="ORF">A2803_00280</name>
</gene>
<dbReference type="AlphaFoldDB" id="A0A1F7Z2J9"/>
<evidence type="ECO:0000313" key="2">
    <source>
        <dbReference type="EMBL" id="OGM33128.1"/>
    </source>
</evidence>
<proteinExistence type="predicted"/>
<evidence type="ECO:0000313" key="3">
    <source>
        <dbReference type="Proteomes" id="UP000178870"/>
    </source>
</evidence>
<accession>A0A1F7Z2J9</accession>
<dbReference type="Proteomes" id="UP000178870">
    <property type="component" value="Unassembled WGS sequence"/>
</dbReference>